<keyword evidence="2" id="KW-1133">Transmembrane helix</keyword>
<dbReference type="Pfam" id="PF05795">
    <property type="entry name" value="Plasmodium_Vir"/>
    <property type="match status" value="1"/>
</dbReference>
<evidence type="ECO:0000313" key="4">
    <source>
        <dbReference type="Proteomes" id="UP000006319"/>
    </source>
</evidence>
<feature type="region of interest" description="Disordered" evidence="1">
    <location>
        <begin position="234"/>
        <end position="255"/>
    </location>
</feature>
<organism evidence="3 4">
    <name type="scientific">Plasmodium cynomolgi (strain B)</name>
    <dbReference type="NCBI Taxonomy" id="1120755"/>
    <lineage>
        <taxon>Eukaryota</taxon>
        <taxon>Sar</taxon>
        <taxon>Alveolata</taxon>
        <taxon>Apicomplexa</taxon>
        <taxon>Aconoidasida</taxon>
        <taxon>Haemosporida</taxon>
        <taxon>Plasmodiidae</taxon>
        <taxon>Plasmodium</taxon>
        <taxon>Plasmodium (Plasmodium)</taxon>
    </lineage>
</organism>
<keyword evidence="2" id="KW-0472">Membrane</keyword>
<proteinExistence type="predicted"/>
<dbReference type="VEuPathDB" id="PlasmoDB:PCYB_002260"/>
<feature type="compositionally biased region" description="Polar residues" evidence="1">
    <location>
        <begin position="241"/>
        <end position="250"/>
    </location>
</feature>
<keyword evidence="2" id="KW-0812">Transmembrane</keyword>
<gene>
    <name evidence="3" type="ORF">PCYB_002260</name>
</gene>
<accession>K6VJA0</accession>
<feature type="compositionally biased region" description="Basic and acidic residues" evidence="1">
    <location>
        <begin position="305"/>
        <end position="324"/>
    </location>
</feature>
<protein>
    <submittedName>
        <fullName evidence="3">CYIR protein</fullName>
    </submittedName>
</protein>
<feature type="region of interest" description="Disordered" evidence="1">
    <location>
        <begin position="305"/>
        <end position="326"/>
    </location>
</feature>
<dbReference type="KEGG" id="pcy:PCYB_002260"/>
<evidence type="ECO:0000256" key="2">
    <source>
        <dbReference type="SAM" id="Phobius"/>
    </source>
</evidence>
<feature type="compositionally biased region" description="Polar residues" evidence="1">
    <location>
        <begin position="337"/>
        <end position="351"/>
    </location>
</feature>
<evidence type="ECO:0000256" key="1">
    <source>
        <dbReference type="SAM" id="MobiDB-lite"/>
    </source>
</evidence>
<sequence>MSLNVQEKLSKVLPSRKIYAIFNDDSEDSKDNCIYCKIDDAFKNTYDGLEVFCKKFEKSLKHIFDLNVNTAAGSTNGPAEKDTPEEIDNFKDNCLFLKYWVFHEINKMKNKWMNLNIIPVIDKLNYIQYHLNASRKINVCYNNYNEYINYSEEEKVLYEYFKDFDAIKNYINSVNNKDHFLDYINKIKKFTRKKDEEHCCHINYPLCYSYFQCHPKYDPDNLLHLLNSKVEKPTPIESGKIGSNNDTGKTTKPGKKEYRTTIHNVKCLINYGARNEGYAFVSCYNIGKGYPNVEHIFTPTEEEIKKASEETQNHNNVSKDKEQKGSQILYNDDLKSQSEASNTGGTVVKTTSPKIGIPESLRGYTFLGEYVRRNAGEKYGKYQLGRSVAQLFSGIGNTHNRGNTEVNVNCSNSRIEKGNLKCINLEDENEKYKYENEIIKRSNSSSEDVNTGVFNEESQYNLLDTEYFRIASVATLFLGFIFVFFLYFKVYTNYISKYKHALFSKNYICNEL</sequence>
<name>K6VJA0_PLACD</name>
<dbReference type="Proteomes" id="UP000006319">
    <property type="component" value="Unassembled WGS sequence"/>
</dbReference>
<dbReference type="EMBL" id="DF157206">
    <property type="protein sequence ID" value="GAB69477.1"/>
    <property type="molecule type" value="Genomic_DNA"/>
</dbReference>
<dbReference type="OrthoDB" id="388763at2759"/>
<dbReference type="RefSeq" id="XP_004227695.1">
    <property type="nucleotide sequence ID" value="XM_004227647.1"/>
</dbReference>
<dbReference type="PhylomeDB" id="K6VJA0"/>
<dbReference type="OMA" id="CLINYGA"/>
<evidence type="ECO:0000313" key="3">
    <source>
        <dbReference type="EMBL" id="GAB69477.1"/>
    </source>
</evidence>
<feature type="transmembrane region" description="Helical" evidence="2">
    <location>
        <begin position="467"/>
        <end position="488"/>
    </location>
</feature>
<dbReference type="GeneID" id="14696019"/>
<dbReference type="AlphaFoldDB" id="K6VJA0"/>
<reference evidence="3 4" key="1">
    <citation type="journal article" date="2012" name="Nat. Genet.">
        <title>Plasmodium cynomolgi genome sequences provide insight into Plasmodium vivax and the monkey malaria clade.</title>
        <authorList>
            <person name="Tachibana S."/>
            <person name="Sullivan S.A."/>
            <person name="Kawai S."/>
            <person name="Nakamura S."/>
            <person name="Kim H.R."/>
            <person name="Goto N."/>
            <person name="Arisue N."/>
            <person name="Palacpac N.M.Q."/>
            <person name="Honma H."/>
            <person name="Yagi M."/>
            <person name="Tougan T."/>
            <person name="Katakai Y."/>
            <person name="Kaneko O."/>
            <person name="Mita T."/>
            <person name="Kita K."/>
            <person name="Yasutomi Y."/>
            <person name="Sutton P.L."/>
            <person name="Shakhbatyan R."/>
            <person name="Horii T."/>
            <person name="Yasunaga T."/>
            <person name="Barnwell J.W."/>
            <person name="Escalante A.A."/>
            <person name="Carlton J.M."/>
            <person name="Tanabe K."/>
        </authorList>
    </citation>
    <scope>NUCLEOTIDE SEQUENCE [LARGE SCALE GENOMIC DNA]</scope>
    <source>
        <strain evidence="3 4">B</strain>
    </source>
</reference>
<keyword evidence="4" id="KW-1185">Reference proteome</keyword>
<feature type="region of interest" description="Disordered" evidence="1">
    <location>
        <begin position="332"/>
        <end position="351"/>
    </location>
</feature>
<dbReference type="InterPro" id="IPR008780">
    <property type="entry name" value="Plasmodium_Vir"/>
</dbReference>